<dbReference type="InterPro" id="IPR025827">
    <property type="entry name" value="Zn_ribbon_recom_dom"/>
</dbReference>
<dbReference type="Proteomes" id="UP000279029">
    <property type="component" value="Chromosome"/>
</dbReference>
<dbReference type="InterPro" id="IPR011109">
    <property type="entry name" value="DNA_bind_recombinase_dom"/>
</dbReference>
<accession>A0A3P7P1P4</accession>
<dbReference type="GO" id="GO:0000150">
    <property type="term" value="F:DNA strand exchange activity"/>
    <property type="evidence" value="ECO:0007669"/>
    <property type="project" value="InterPro"/>
</dbReference>
<dbReference type="InterPro" id="IPR050639">
    <property type="entry name" value="SSR_resolvase"/>
</dbReference>
<reference evidence="3 4" key="1">
    <citation type="submission" date="2018-09" db="EMBL/GenBank/DDBJ databases">
        <authorList>
            <person name="Postec A."/>
        </authorList>
    </citation>
    <scope>NUCLEOTIDE SEQUENCE [LARGE SCALE GENOMIC DNA]</scope>
    <source>
        <strain evidence="3">70B-A</strain>
    </source>
</reference>
<evidence type="ECO:0000259" key="2">
    <source>
        <dbReference type="PROSITE" id="PS51737"/>
    </source>
</evidence>
<dbReference type="RefSeq" id="WP_125138289.1">
    <property type="nucleotide sequence ID" value="NZ_LR130778.1"/>
</dbReference>
<name>A0A3P7P1P4_9FIRM</name>
<dbReference type="PANTHER" id="PTHR30461:SF23">
    <property type="entry name" value="DNA RECOMBINASE-RELATED"/>
    <property type="match status" value="1"/>
</dbReference>
<evidence type="ECO:0008006" key="5">
    <source>
        <dbReference type="Google" id="ProtNLM"/>
    </source>
</evidence>
<dbReference type="OrthoDB" id="9769353at2"/>
<dbReference type="InterPro" id="IPR036162">
    <property type="entry name" value="Resolvase-like_N_sf"/>
</dbReference>
<dbReference type="AlphaFoldDB" id="A0A3P7P1P4"/>
<dbReference type="Pfam" id="PF07508">
    <property type="entry name" value="Recombinase"/>
    <property type="match status" value="1"/>
</dbReference>
<dbReference type="SUPFAM" id="SSF53041">
    <property type="entry name" value="Resolvase-like"/>
    <property type="match status" value="1"/>
</dbReference>
<evidence type="ECO:0000313" key="3">
    <source>
        <dbReference type="EMBL" id="VDN49304.1"/>
    </source>
</evidence>
<dbReference type="KEGG" id="cbar:PATL70BA_3374"/>
<dbReference type="PROSITE" id="PS51737">
    <property type="entry name" value="RECOMBINASE_DNA_BIND"/>
    <property type="match status" value="1"/>
</dbReference>
<sequence length="578" mass="66615">MEIEEIKAIKPSWGDTTIPKEKIRVAAYCRVSKDDSEQLLSYESQQKHYLNLIKEKPDWELTGIYADVITGTQVTKRIDFQRLIDDALDGKVDMIITKSIARFARNTFDTLKYVRQLKESGIAVFFEKENINTMTMDGELLLAILSSVAQQEVENISANVKKGLKMKMKRGEIVGFQGCLGYEYDKETKQLSINHTEAEIVKYIFKRYIAGNGATIISRELNEQGLKTKLGNTWKPNSVLRIIKNEKYIGDMLLGKSFTIDPIGKRRIANHGEEDQYYVKNHHEPIINRETFEKAQEFLNKRSYNRMPRGSNVKREKYSRKYAFSSMLECGFCGGRLTRSAWHTNTKYRKVVWHCHSNSSQGKMVCEHSKGIPEDIIENAFLKSFSLIVNKKRNRVDEVFKKVETTLGSDTATKKMKTLQKQLYDIELKKKKLINLLLEEKIEKELLETSLLELGEKETSLKDSIDMLTVQLEHEVEFNERINTFKQVVQKNASLKNFDREIFESLIEKVIIGSIDDDGIIDPYKITFIYKTGSNNTVDGSKYRKDGRKKKSDALSVNKHHDTDVLPVNKNDDTCGDM</sequence>
<evidence type="ECO:0000259" key="1">
    <source>
        <dbReference type="PROSITE" id="PS51736"/>
    </source>
</evidence>
<feature type="domain" description="Resolvase/invertase-type recombinase catalytic" evidence="1">
    <location>
        <begin position="24"/>
        <end position="171"/>
    </location>
</feature>
<dbReference type="InterPro" id="IPR006119">
    <property type="entry name" value="Resolv_N"/>
</dbReference>
<dbReference type="SMART" id="SM00857">
    <property type="entry name" value="Resolvase"/>
    <property type="match status" value="1"/>
</dbReference>
<gene>
    <name evidence="3" type="ORF">PATL70BA_3374</name>
</gene>
<dbReference type="PANTHER" id="PTHR30461">
    <property type="entry name" value="DNA-INVERTASE FROM LAMBDOID PROPHAGE"/>
    <property type="match status" value="1"/>
</dbReference>
<dbReference type="Gene3D" id="3.90.1750.20">
    <property type="entry name" value="Putative Large Serine Recombinase, Chain B, Domain 2"/>
    <property type="match status" value="1"/>
</dbReference>
<dbReference type="Gene3D" id="3.40.50.1390">
    <property type="entry name" value="Resolvase, N-terminal catalytic domain"/>
    <property type="match status" value="1"/>
</dbReference>
<dbReference type="PROSITE" id="PS51736">
    <property type="entry name" value="RECOMBINASES_3"/>
    <property type="match status" value="1"/>
</dbReference>
<dbReference type="Pfam" id="PF00239">
    <property type="entry name" value="Resolvase"/>
    <property type="match status" value="1"/>
</dbReference>
<dbReference type="CDD" id="cd00338">
    <property type="entry name" value="Ser_Recombinase"/>
    <property type="match status" value="1"/>
</dbReference>
<proteinExistence type="predicted"/>
<feature type="domain" description="Recombinase" evidence="2">
    <location>
        <begin position="179"/>
        <end position="305"/>
    </location>
</feature>
<dbReference type="EMBL" id="LR130778">
    <property type="protein sequence ID" value="VDN49304.1"/>
    <property type="molecule type" value="Genomic_DNA"/>
</dbReference>
<dbReference type="GO" id="GO:0003677">
    <property type="term" value="F:DNA binding"/>
    <property type="evidence" value="ECO:0007669"/>
    <property type="project" value="InterPro"/>
</dbReference>
<protein>
    <recommendedName>
        <fullName evidence="5">Recombinase family protein</fullName>
    </recommendedName>
</protein>
<evidence type="ECO:0000313" key="4">
    <source>
        <dbReference type="Proteomes" id="UP000279029"/>
    </source>
</evidence>
<dbReference type="InterPro" id="IPR038109">
    <property type="entry name" value="DNA_bind_recomb_sf"/>
</dbReference>
<dbReference type="Pfam" id="PF13408">
    <property type="entry name" value="Zn_ribbon_recom"/>
    <property type="match status" value="1"/>
</dbReference>
<organism evidence="3 4">
    <name type="scientific">Petrocella atlantisensis</name>
    <dbReference type="NCBI Taxonomy" id="2173034"/>
    <lineage>
        <taxon>Bacteria</taxon>
        <taxon>Bacillati</taxon>
        <taxon>Bacillota</taxon>
        <taxon>Clostridia</taxon>
        <taxon>Lachnospirales</taxon>
        <taxon>Vallitaleaceae</taxon>
        <taxon>Petrocella</taxon>
    </lineage>
</organism>
<keyword evidence="4" id="KW-1185">Reference proteome</keyword>